<keyword evidence="3" id="KW-1185">Reference proteome</keyword>
<dbReference type="EMBL" id="JBHLZP010000079">
    <property type="protein sequence ID" value="MFB9833210.1"/>
    <property type="molecule type" value="Genomic_DNA"/>
</dbReference>
<feature type="transmembrane region" description="Helical" evidence="1">
    <location>
        <begin position="17"/>
        <end position="38"/>
    </location>
</feature>
<keyword evidence="1" id="KW-1133">Transmembrane helix</keyword>
<reference evidence="2 3" key="1">
    <citation type="submission" date="2024-09" db="EMBL/GenBank/DDBJ databases">
        <authorList>
            <person name="Sun Q."/>
            <person name="Mori K."/>
        </authorList>
    </citation>
    <scope>NUCLEOTIDE SEQUENCE [LARGE SCALE GENOMIC DNA]</scope>
    <source>
        <strain evidence="2 3">TBRC 0563</strain>
    </source>
</reference>
<organism evidence="2 3">
    <name type="scientific">Actinoallomurus acaciae</name>
    <dbReference type="NCBI Taxonomy" id="502577"/>
    <lineage>
        <taxon>Bacteria</taxon>
        <taxon>Bacillati</taxon>
        <taxon>Actinomycetota</taxon>
        <taxon>Actinomycetes</taxon>
        <taxon>Streptosporangiales</taxon>
        <taxon>Thermomonosporaceae</taxon>
        <taxon>Actinoallomurus</taxon>
    </lineage>
</organism>
<keyword evidence="1" id="KW-0812">Transmembrane</keyword>
<evidence type="ECO:0000313" key="3">
    <source>
        <dbReference type="Proteomes" id="UP001589627"/>
    </source>
</evidence>
<evidence type="ECO:0000313" key="2">
    <source>
        <dbReference type="EMBL" id="MFB9833210.1"/>
    </source>
</evidence>
<gene>
    <name evidence="2" type="ORF">ACFFNX_13540</name>
</gene>
<name>A0ABV5YDU7_9ACTN</name>
<proteinExistence type="predicted"/>
<protein>
    <submittedName>
        <fullName evidence="2">Uncharacterized protein</fullName>
    </submittedName>
</protein>
<dbReference type="Proteomes" id="UP001589627">
    <property type="component" value="Unassembled WGS sequence"/>
</dbReference>
<keyword evidence="1" id="KW-0472">Membrane</keyword>
<feature type="transmembrane region" description="Helical" evidence="1">
    <location>
        <begin position="44"/>
        <end position="63"/>
    </location>
</feature>
<comment type="caution">
    <text evidence="2">The sequence shown here is derived from an EMBL/GenBank/DDBJ whole genome shotgun (WGS) entry which is preliminary data.</text>
</comment>
<evidence type="ECO:0000256" key="1">
    <source>
        <dbReference type="SAM" id="Phobius"/>
    </source>
</evidence>
<dbReference type="RefSeq" id="WP_378200404.1">
    <property type="nucleotide sequence ID" value="NZ_JBHLZP010000079.1"/>
</dbReference>
<accession>A0ABV5YDU7</accession>
<sequence>MSEAGRPLGLSRTVRRIVWSAVFAGFVVGGLYAVMGLMGQGTRLLSPVVFVVLVLVGRPLAVLGGRTRLSGGDIAARRPPLWRVVPCSHVGLVKVRRGLLLEWPVLCLRDGSLVELAAPTRFWFLPDPEFDRGLDALCAYVRGHAVAVPRHQWSVPRLAAGPLLIAVAVALVLIDPPWASDAWPLRQHARRLPDACRMFDAQARVLLPGAVVDRMLSRSDDDPHVARHTCLWNSTRLAADGTTLVDIGRLSVAIELEHGIGRISDAEEAHRDFQRETRIEAGEYETRISHLGDEAELIDMNPDADLAWVAVAAHRANIEEKIDLMYRDRSREREAAKAAERLARLGLSEIHFHRT</sequence>